<dbReference type="AlphaFoldDB" id="A0A0B7KS67"/>
<proteinExistence type="predicted"/>
<protein>
    <submittedName>
        <fullName evidence="1">Uncharacterized protein</fullName>
    </submittedName>
</protein>
<name>A0A0B7KS67_BIOOC</name>
<accession>A0A0B7KS67</accession>
<evidence type="ECO:0000313" key="1">
    <source>
        <dbReference type="EMBL" id="CEO57696.1"/>
    </source>
</evidence>
<gene>
    <name evidence="1" type="ORF">BN869_000013754_1</name>
</gene>
<reference evidence="1" key="1">
    <citation type="submission" date="2015-01" db="EMBL/GenBank/DDBJ databases">
        <authorList>
            <person name="Durling Mikael"/>
        </authorList>
    </citation>
    <scope>NUCLEOTIDE SEQUENCE</scope>
</reference>
<sequence length="68" mass="7548">MIQHCSGRDRTTALSDDWLLDSGLSNFVVSIIKKTSSTIRTKCYANLLVDTSSKNKAPILPRHALMLN</sequence>
<organism evidence="1">
    <name type="scientific">Bionectria ochroleuca</name>
    <name type="common">Gliocladium roseum</name>
    <dbReference type="NCBI Taxonomy" id="29856"/>
    <lineage>
        <taxon>Eukaryota</taxon>
        <taxon>Fungi</taxon>
        <taxon>Dikarya</taxon>
        <taxon>Ascomycota</taxon>
        <taxon>Pezizomycotina</taxon>
        <taxon>Sordariomycetes</taxon>
        <taxon>Hypocreomycetidae</taxon>
        <taxon>Hypocreales</taxon>
        <taxon>Bionectriaceae</taxon>
        <taxon>Clonostachys</taxon>
    </lineage>
</organism>
<dbReference type="EMBL" id="CDPU01000128">
    <property type="protein sequence ID" value="CEO57696.1"/>
    <property type="molecule type" value="Genomic_DNA"/>
</dbReference>